<dbReference type="Proteomes" id="UP000807504">
    <property type="component" value="Unassembled WGS sequence"/>
</dbReference>
<dbReference type="SUPFAM" id="SSF64076">
    <property type="entry name" value="MTH938-like"/>
    <property type="match status" value="1"/>
</dbReference>
<evidence type="ECO:0000256" key="1">
    <source>
        <dbReference type="ARBA" id="ARBA00004173"/>
    </source>
</evidence>
<dbReference type="PANTHER" id="PTHR21192:SF2">
    <property type="entry name" value="NADH DEHYDROGENASE [UBIQUINONE] 1 ALPHA SUBCOMPLEX ASSEMBLY FACTOR 3"/>
    <property type="match status" value="1"/>
</dbReference>
<dbReference type="Gene3D" id="3.40.1230.10">
    <property type="entry name" value="MTH938-like"/>
    <property type="match status" value="1"/>
</dbReference>
<dbReference type="AlphaFoldDB" id="A0A8T0FP34"/>
<accession>A0A8T0FP34</accession>
<dbReference type="InterPro" id="IPR036748">
    <property type="entry name" value="MTH938-like_sf"/>
</dbReference>
<proteinExistence type="inferred from homology"/>
<comment type="subcellular location">
    <subcellularLocation>
        <location evidence="1">Mitochondrion</location>
    </subcellularLocation>
</comment>
<comment type="similarity">
    <text evidence="4">Belongs to the NDUFAF3 family.</text>
</comment>
<dbReference type="Pfam" id="PF04430">
    <property type="entry name" value="DUF498"/>
    <property type="match status" value="1"/>
</dbReference>
<evidence type="ECO:0000256" key="2">
    <source>
        <dbReference type="ARBA" id="ARBA00021776"/>
    </source>
</evidence>
<dbReference type="PANTHER" id="PTHR21192">
    <property type="entry name" value="NUCLEAR PROTEIN E3-3"/>
    <property type="match status" value="1"/>
</dbReference>
<organism evidence="5 6">
    <name type="scientific">Argiope bruennichi</name>
    <name type="common">Wasp spider</name>
    <name type="synonym">Aranea bruennichi</name>
    <dbReference type="NCBI Taxonomy" id="94029"/>
    <lineage>
        <taxon>Eukaryota</taxon>
        <taxon>Metazoa</taxon>
        <taxon>Ecdysozoa</taxon>
        <taxon>Arthropoda</taxon>
        <taxon>Chelicerata</taxon>
        <taxon>Arachnida</taxon>
        <taxon>Araneae</taxon>
        <taxon>Araneomorphae</taxon>
        <taxon>Entelegynae</taxon>
        <taxon>Araneoidea</taxon>
        <taxon>Araneidae</taxon>
        <taxon>Argiope</taxon>
    </lineage>
</organism>
<comment type="caution">
    <text evidence="5">The sequence shown here is derived from an EMBL/GenBank/DDBJ whole genome shotgun (WGS) entry which is preliminary data.</text>
</comment>
<gene>
    <name evidence="5" type="ORF">HNY73_004381</name>
</gene>
<keyword evidence="6" id="KW-1185">Reference proteome</keyword>
<dbReference type="CDD" id="cd05125">
    <property type="entry name" value="Mth938_2P1-like"/>
    <property type="match status" value="1"/>
</dbReference>
<sequence>MAQLCKKLFQVPCRIFKKATTIRSISTTKCTWDSYEGDGKTTVTILNREHRHLIMFDSLTEMGFKLNNGIFVIGPVAAFPRTVLQWNVPSVEYITIESLSLFAVLEPKLDIFILGTGDHLKLPSPEVMNFLKSKKIAVEVLPTEKACATFNFLNVEGRCIGGAFMPPENVNVYEEDSFKLTPPKASPTGYIM</sequence>
<reference evidence="5" key="2">
    <citation type="submission" date="2020-06" db="EMBL/GenBank/DDBJ databases">
        <authorList>
            <person name="Sheffer M."/>
        </authorList>
    </citation>
    <scope>NUCLEOTIDE SEQUENCE</scope>
</reference>
<dbReference type="InterPro" id="IPR007523">
    <property type="entry name" value="NDUFAF3/AAMDC"/>
</dbReference>
<evidence type="ECO:0000313" key="5">
    <source>
        <dbReference type="EMBL" id="KAF8792831.1"/>
    </source>
</evidence>
<evidence type="ECO:0000256" key="3">
    <source>
        <dbReference type="ARBA" id="ARBA00023128"/>
    </source>
</evidence>
<dbReference type="InterPro" id="IPR034095">
    <property type="entry name" value="NDUF3"/>
</dbReference>
<evidence type="ECO:0000313" key="6">
    <source>
        <dbReference type="Proteomes" id="UP000807504"/>
    </source>
</evidence>
<keyword evidence="3" id="KW-0496">Mitochondrion</keyword>
<dbReference type="GO" id="GO:0005743">
    <property type="term" value="C:mitochondrial inner membrane"/>
    <property type="evidence" value="ECO:0007669"/>
    <property type="project" value="TreeGrafter"/>
</dbReference>
<evidence type="ECO:0000256" key="4">
    <source>
        <dbReference type="ARBA" id="ARBA00049984"/>
    </source>
</evidence>
<dbReference type="GO" id="GO:0032981">
    <property type="term" value="P:mitochondrial respiratory chain complex I assembly"/>
    <property type="evidence" value="ECO:0007669"/>
    <property type="project" value="InterPro"/>
</dbReference>
<protein>
    <recommendedName>
        <fullName evidence="2">NADH dehydrogenase [ubiquinone] 1 alpha subcomplex assembly factor 3</fullName>
    </recommendedName>
</protein>
<dbReference type="EMBL" id="JABXBU010000003">
    <property type="protein sequence ID" value="KAF8792831.1"/>
    <property type="molecule type" value="Genomic_DNA"/>
</dbReference>
<name>A0A8T0FP34_ARGBR</name>
<reference evidence="5" key="1">
    <citation type="journal article" date="2020" name="bioRxiv">
        <title>Chromosome-level reference genome of the European wasp spider Argiope bruennichi: a resource for studies on range expansion and evolutionary adaptation.</title>
        <authorList>
            <person name="Sheffer M.M."/>
            <person name="Hoppe A."/>
            <person name="Krehenwinkel H."/>
            <person name="Uhl G."/>
            <person name="Kuss A.W."/>
            <person name="Jensen L."/>
            <person name="Jensen C."/>
            <person name="Gillespie R.G."/>
            <person name="Hoff K.J."/>
            <person name="Prost S."/>
        </authorList>
    </citation>
    <scope>NUCLEOTIDE SEQUENCE</scope>
</reference>